<evidence type="ECO:0000256" key="3">
    <source>
        <dbReference type="ARBA" id="ARBA00022741"/>
    </source>
</evidence>
<dbReference type="SUPFAM" id="SSF52540">
    <property type="entry name" value="P-loop containing nucleoside triphosphate hydrolases"/>
    <property type="match status" value="1"/>
</dbReference>
<feature type="domain" description="Helicase C-terminal" evidence="14">
    <location>
        <begin position="218"/>
        <end position="364"/>
    </location>
</feature>
<name>A0A239D1G8_9FLAO</name>
<dbReference type="PROSITE" id="PS51194">
    <property type="entry name" value="HELICASE_CTER"/>
    <property type="match status" value="1"/>
</dbReference>
<dbReference type="GO" id="GO:0043138">
    <property type="term" value="F:3'-5' DNA helicase activity"/>
    <property type="evidence" value="ECO:0007669"/>
    <property type="project" value="UniProtKB-EC"/>
</dbReference>
<keyword evidence="6" id="KW-0067">ATP-binding</keyword>
<evidence type="ECO:0000256" key="4">
    <source>
        <dbReference type="ARBA" id="ARBA00022801"/>
    </source>
</evidence>
<dbReference type="CDD" id="cd17920">
    <property type="entry name" value="DEXHc_RecQ"/>
    <property type="match status" value="1"/>
</dbReference>
<dbReference type="GO" id="GO:0030894">
    <property type="term" value="C:replisome"/>
    <property type="evidence" value="ECO:0007669"/>
    <property type="project" value="TreeGrafter"/>
</dbReference>
<comment type="similarity">
    <text evidence="1">Belongs to the helicase family. RecQ subfamily.</text>
</comment>
<dbReference type="GO" id="GO:0006281">
    <property type="term" value="P:DNA repair"/>
    <property type="evidence" value="ECO:0007669"/>
    <property type="project" value="TreeGrafter"/>
</dbReference>
<dbReference type="EC" id="5.6.2.4" evidence="10"/>
<evidence type="ECO:0000256" key="9">
    <source>
        <dbReference type="ARBA" id="ARBA00034617"/>
    </source>
</evidence>
<feature type="domain" description="Helicase ATP-binding" evidence="13">
    <location>
        <begin position="26"/>
        <end position="194"/>
    </location>
</feature>
<dbReference type="Pfam" id="PF16124">
    <property type="entry name" value="RecQ_Zn_bind"/>
    <property type="match status" value="1"/>
</dbReference>
<evidence type="ECO:0000256" key="8">
    <source>
        <dbReference type="ARBA" id="ARBA00023235"/>
    </source>
</evidence>
<dbReference type="GO" id="GO:0046872">
    <property type="term" value="F:metal ion binding"/>
    <property type="evidence" value="ECO:0007669"/>
    <property type="project" value="UniProtKB-KW"/>
</dbReference>
<dbReference type="Pfam" id="PF00271">
    <property type="entry name" value="Helicase_C"/>
    <property type="match status" value="1"/>
</dbReference>
<keyword evidence="3" id="KW-0547">Nucleotide-binding</keyword>
<keyword evidence="2" id="KW-0479">Metal-binding</keyword>
<dbReference type="InterPro" id="IPR001650">
    <property type="entry name" value="Helicase_C-like"/>
</dbReference>
<keyword evidence="4" id="KW-0378">Hydrolase</keyword>
<dbReference type="InterPro" id="IPR004589">
    <property type="entry name" value="DNA_helicase_ATP-dep_RecQ"/>
</dbReference>
<dbReference type="SMART" id="SM00490">
    <property type="entry name" value="HELICc"/>
    <property type="match status" value="1"/>
</dbReference>
<reference evidence="15 16" key="1">
    <citation type="submission" date="2017-06" db="EMBL/GenBank/DDBJ databases">
        <authorList>
            <person name="Kim H.J."/>
            <person name="Triplett B.A."/>
        </authorList>
    </citation>
    <scope>NUCLEOTIDE SEQUENCE [LARGE SCALE GENOMIC DNA]</scope>
    <source>
        <strain evidence="15 16">DSM 25597</strain>
    </source>
</reference>
<keyword evidence="7" id="KW-0238">DNA-binding</keyword>
<dbReference type="InterPro" id="IPR027417">
    <property type="entry name" value="P-loop_NTPase"/>
</dbReference>
<dbReference type="GO" id="GO:0005524">
    <property type="term" value="F:ATP binding"/>
    <property type="evidence" value="ECO:0007669"/>
    <property type="project" value="UniProtKB-KW"/>
</dbReference>
<dbReference type="GO" id="GO:0006310">
    <property type="term" value="P:DNA recombination"/>
    <property type="evidence" value="ECO:0007669"/>
    <property type="project" value="InterPro"/>
</dbReference>
<dbReference type="GO" id="GO:0005737">
    <property type="term" value="C:cytoplasm"/>
    <property type="evidence" value="ECO:0007669"/>
    <property type="project" value="TreeGrafter"/>
</dbReference>
<sequence length="630" mass="71577">MKHTPKDILKKYWGYDSFRPLQEDSIQSILNGQDTIALLPTGGGKSLCYQIPALSTEGIAIVVSPLIALMKDQVLNLQEKGIKALAITSGIKYSDLDILLDNCIYGNYKLLYVSPERLQQELVIERIKQMNVSLIAVDEAHCISQWGHDFRPAYRKISRLREIKPNVPFIALTATATPKVIQDITEELHLESPLLCKGSYHRENLTYTLIHSTDKNFRLEQTLKNTTQSAIVYVRNRKATIGTAQFLKSRGITATYYHGGMSREDRHTHYKNWRDNKTQVMVSTNAFGMGIDKADVDTVVHLEIPDSLENYFQEAGRAGRSGQPAKAVLIYNENDTIRLNNQFLQIIPTVTFVKEIYSRLNNYFQISYGEGELSNHRFNFSTFCQTYSLPTMRTYNALLALDRNSIISLSQEFTKKATVTFNVTDVALTYYLIKNPQWEEIVKTILRTYGGIFEQATVINHSIIATKATTSIHKVHDTLLMLAKDDIITYEHQSYDTAITFLVPREDDRTIHVIASHIKTQANYKKQQIETIKNYVANTTTCRNVQLLAYFGEQHTTPCGTCDVCVSQQTPPKQSGTITEAILNALSRKEQSSRDLCELPFTETEIITTLQLLLDQKKITLTPINTYKIL</sequence>
<evidence type="ECO:0000256" key="7">
    <source>
        <dbReference type="ARBA" id="ARBA00023125"/>
    </source>
</evidence>
<dbReference type="GO" id="GO:0003677">
    <property type="term" value="F:DNA binding"/>
    <property type="evidence" value="ECO:0007669"/>
    <property type="project" value="UniProtKB-KW"/>
</dbReference>
<evidence type="ECO:0000259" key="13">
    <source>
        <dbReference type="PROSITE" id="PS51192"/>
    </source>
</evidence>
<dbReference type="RefSeq" id="WP_089373562.1">
    <property type="nucleotide sequence ID" value="NZ_BMEP01000001.1"/>
</dbReference>
<dbReference type="Pfam" id="PF00270">
    <property type="entry name" value="DEAD"/>
    <property type="match status" value="1"/>
</dbReference>
<keyword evidence="8" id="KW-0413">Isomerase</keyword>
<evidence type="ECO:0000256" key="12">
    <source>
        <dbReference type="ARBA" id="ARBA00044550"/>
    </source>
</evidence>
<dbReference type="EMBL" id="FZNY01000009">
    <property type="protein sequence ID" value="SNS25654.1"/>
    <property type="molecule type" value="Genomic_DNA"/>
</dbReference>
<dbReference type="InterPro" id="IPR036388">
    <property type="entry name" value="WH-like_DNA-bd_sf"/>
</dbReference>
<evidence type="ECO:0000256" key="6">
    <source>
        <dbReference type="ARBA" id="ARBA00022840"/>
    </source>
</evidence>
<dbReference type="FunFam" id="3.40.50.300:FF:000296">
    <property type="entry name" value="ATP-dependent DNA helicase RecQ"/>
    <property type="match status" value="1"/>
</dbReference>
<evidence type="ECO:0000313" key="16">
    <source>
        <dbReference type="Proteomes" id="UP000198379"/>
    </source>
</evidence>
<dbReference type="Proteomes" id="UP000198379">
    <property type="component" value="Unassembled WGS sequence"/>
</dbReference>
<dbReference type="GO" id="GO:0009378">
    <property type="term" value="F:four-way junction helicase activity"/>
    <property type="evidence" value="ECO:0007669"/>
    <property type="project" value="TreeGrafter"/>
</dbReference>
<keyword evidence="5 15" id="KW-0347">Helicase</keyword>
<evidence type="ECO:0000256" key="11">
    <source>
        <dbReference type="ARBA" id="ARBA00044535"/>
    </source>
</evidence>
<dbReference type="InterPro" id="IPR011545">
    <property type="entry name" value="DEAD/DEAH_box_helicase_dom"/>
</dbReference>
<organism evidence="15 16">
    <name type="scientific">Dokdonia pacifica</name>
    <dbReference type="NCBI Taxonomy" id="1627892"/>
    <lineage>
        <taxon>Bacteria</taxon>
        <taxon>Pseudomonadati</taxon>
        <taxon>Bacteroidota</taxon>
        <taxon>Flavobacteriia</taxon>
        <taxon>Flavobacteriales</taxon>
        <taxon>Flavobacteriaceae</taxon>
        <taxon>Dokdonia</taxon>
    </lineage>
</organism>
<proteinExistence type="inferred from homology"/>
<evidence type="ECO:0000256" key="10">
    <source>
        <dbReference type="ARBA" id="ARBA00034808"/>
    </source>
</evidence>
<dbReference type="PROSITE" id="PS51192">
    <property type="entry name" value="HELICASE_ATP_BIND_1"/>
    <property type="match status" value="1"/>
</dbReference>
<dbReference type="GO" id="GO:0043590">
    <property type="term" value="C:bacterial nucleoid"/>
    <property type="evidence" value="ECO:0007669"/>
    <property type="project" value="TreeGrafter"/>
</dbReference>
<gene>
    <name evidence="15" type="ORF">SAMN06265376_10971</name>
</gene>
<evidence type="ECO:0000313" key="15">
    <source>
        <dbReference type="EMBL" id="SNS25654.1"/>
    </source>
</evidence>
<dbReference type="PANTHER" id="PTHR13710:SF105">
    <property type="entry name" value="ATP-DEPENDENT DNA HELICASE Q1"/>
    <property type="match status" value="1"/>
</dbReference>
<protein>
    <recommendedName>
        <fullName evidence="11">ATP-dependent DNA helicase RecQ</fullName>
        <ecNumber evidence="10">5.6.2.4</ecNumber>
    </recommendedName>
    <alternativeName>
        <fullName evidence="12">DNA 3'-5' helicase RecQ</fullName>
    </alternativeName>
</protein>
<dbReference type="InterPro" id="IPR014001">
    <property type="entry name" value="Helicase_ATP-bd"/>
</dbReference>
<keyword evidence="16" id="KW-1185">Reference proteome</keyword>
<evidence type="ECO:0000256" key="1">
    <source>
        <dbReference type="ARBA" id="ARBA00005446"/>
    </source>
</evidence>
<evidence type="ECO:0000256" key="5">
    <source>
        <dbReference type="ARBA" id="ARBA00022806"/>
    </source>
</evidence>
<dbReference type="Gene3D" id="3.40.50.300">
    <property type="entry name" value="P-loop containing nucleotide triphosphate hydrolases"/>
    <property type="match status" value="2"/>
</dbReference>
<evidence type="ECO:0000256" key="2">
    <source>
        <dbReference type="ARBA" id="ARBA00022723"/>
    </source>
</evidence>
<comment type="catalytic activity">
    <reaction evidence="9">
        <text>Couples ATP hydrolysis with the unwinding of duplex DNA by translocating in the 3'-5' direction.</text>
        <dbReference type="EC" id="5.6.2.4"/>
    </reaction>
</comment>
<dbReference type="NCBIfam" id="TIGR00614">
    <property type="entry name" value="recQ_fam"/>
    <property type="match status" value="1"/>
</dbReference>
<dbReference type="PANTHER" id="PTHR13710">
    <property type="entry name" value="DNA HELICASE RECQ FAMILY MEMBER"/>
    <property type="match status" value="1"/>
</dbReference>
<dbReference type="GO" id="GO:0016787">
    <property type="term" value="F:hydrolase activity"/>
    <property type="evidence" value="ECO:0007669"/>
    <property type="project" value="UniProtKB-KW"/>
</dbReference>
<dbReference type="InterPro" id="IPR032284">
    <property type="entry name" value="RecQ_Zn-bd"/>
</dbReference>
<dbReference type="Gene3D" id="1.10.10.10">
    <property type="entry name" value="Winged helix-like DNA-binding domain superfamily/Winged helix DNA-binding domain"/>
    <property type="match status" value="1"/>
</dbReference>
<evidence type="ECO:0000259" key="14">
    <source>
        <dbReference type="PROSITE" id="PS51194"/>
    </source>
</evidence>
<dbReference type="AlphaFoldDB" id="A0A239D1G8"/>
<accession>A0A239D1G8</accession>
<dbReference type="OrthoDB" id="9763310at2"/>
<dbReference type="SMART" id="SM00487">
    <property type="entry name" value="DEXDc"/>
    <property type="match status" value="1"/>
</dbReference>